<comment type="caution">
    <text evidence="2">The sequence shown here is derived from an EMBL/GenBank/DDBJ whole genome shotgun (WGS) entry which is preliminary data.</text>
</comment>
<accession>A0ABQ0ZM60</accession>
<dbReference type="Proteomes" id="UP000396862">
    <property type="component" value="Unassembled WGS sequence"/>
</dbReference>
<feature type="compositionally biased region" description="Polar residues" evidence="1">
    <location>
        <begin position="75"/>
        <end position="86"/>
    </location>
</feature>
<evidence type="ECO:0000313" key="2">
    <source>
        <dbReference type="EMBL" id="GET22453.1"/>
    </source>
</evidence>
<feature type="compositionally biased region" description="Basic and acidic residues" evidence="1">
    <location>
        <begin position="87"/>
        <end position="96"/>
    </location>
</feature>
<gene>
    <name evidence="2" type="ORF">JCM18694_26990</name>
</gene>
<keyword evidence="3" id="KW-1185">Reference proteome</keyword>
<feature type="region of interest" description="Disordered" evidence="1">
    <location>
        <begin position="40"/>
        <end position="96"/>
    </location>
</feature>
<sequence>MAQGSQNRVKPGAEMNQCEANIIAGRANYPATDALAVRGDAKSVDGKETNTTSRSNYPADKENYPVCGANYLANKENNSGPRATNTRLDEMNYGRR</sequence>
<evidence type="ECO:0000313" key="3">
    <source>
        <dbReference type="Proteomes" id="UP000396862"/>
    </source>
</evidence>
<protein>
    <submittedName>
        <fullName evidence="2">Uncharacterized protein</fullName>
    </submittedName>
</protein>
<organism evidence="2 3">
    <name type="scientific">Prolixibacter denitrificans</name>
    <dbReference type="NCBI Taxonomy" id="1541063"/>
    <lineage>
        <taxon>Bacteria</taxon>
        <taxon>Pseudomonadati</taxon>
        <taxon>Bacteroidota</taxon>
        <taxon>Bacteroidia</taxon>
        <taxon>Marinilabiliales</taxon>
        <taxon>Prolixibacteraceae</taxon>
        <taxon>Prolixibacter</taxon>
    </lineage>
</organism>
<dbReference type="EMBL" id="BLAU01000001">
    <property type="protein sequence ID" value="GET22453.1"/>
    <property type="molecule type" value="Genomic_DNA"/>
</dbReference>
<proteinExistence type="predicted"/>
<reference evidence="2 3" key="1">
    <citation type="submission" date="2019-10" db="EMBL/GenBank/DDBJ databases">
        <title>Prolixibacter strains distinguished by the presence of nitrate reductase genes were adept at nitrate-dependent anaerobic corrosion of metallic iron and carbon steel.</title>
        <authorList>
            <person name="Iino T."/>
            <person name="Shono N."/>
            <person name="Ito K."/>
            <person name="Nakamura R."/>
            <person name="Sueoka K."/>
            <person name="Harayama S."/>
            <person name="Ohkuma M."/>
        </authorList>
    </citation>
    <scope>NUCLEOTIDE SEQUENCE [LARGE SCALE GENOMIC DNA]</scope>
    <source>
        <strain evidence="2 3">MIC1-1</strain>
    </source>
</reference>
<name>A0ABQ0ZM60_9BACT</name>
<evidence type="ECO:0000256" key="1">
    <source>
        <dbReference type="SAM" id="MobiDB-lite"/>
    </source>
</evidence>